<dbReference type="Pfam" id="PF02875">
    <property type="entry name" value="Mur_ligase_C"/>
    <property type="match status" value="1"/>
</dbReference>
<evidence type="ECO:0000256" key="1">
    <source>
        <dbReference type="ARBA" id="ARBA00008276"/>
    </source>
</evidence>
<evidence type="ECO:0000259" key="11">
    <source>
        <dbReference type="Pfam" id="PF02875"/>
    </source>
</evidence>
<dbReference type="Proteomes" id="UP001059480">
    <property type="component" value="Unassembled WGS sequence"/>
</dbReference>
<dbReference type="EC" id="6.3.2.17" evidence="2"/>
<evidence type="ECO:0000256" key="5">
    <source>
        <dbReference type="ARBA" id="ARBA00022741"/>
    </source>
</evidence>
<dbReference type="InterPro" id="IPR004101">
    <property type="entry name" value="Mur_ligase_C"/>
</dbReference>
<dbReference type="PANTHER" id="PTHR11136">
    <property type="entry name" value="FOLYLPOLYGLUTAMATE SYNTHASE-RELATED"/>
    <property type="match status" value="1"/>
</dbReference>
<reference evidence="13" key="2">
    <citation type="journal article" date="2023" name="Curr. Microbiol.">
        <title>Granulicatella seriolae sp. nov., a Novel Facultative Anaerobe Isolated from Yellowtail Marine Fish.</title>
        <authorList>
            <person name="Lee M."/>
            <person name="Choi Y.J."/>
            <person name="Farooq A."/>
            <person name="Jeong J.B."/>
            <person name="Jung M.Y."/>
        </authorList>
    </citation>
    <scope>NUCLEOTIDE SEQUENCE</scope>
    <source>
        <strain evidence="13">S8</strain>
    </source>
</reference>
<reference evidence="13" key="1">
    <citation type="submission" date="2022-07" db="EMBL/GenBank/DDBJ databases">
        <authorList>
            <person name="Jung M.-Y."/>
            <person name="Lee M."/>
        </authorList>
    </citation>
    <scope>NUCLEOTIDE SEQUENCE</scope>
    <source>
        <strain evidence="13">S8</strain>
    </source>
</reference>
<keyword evidence="6 10" id="KW-0067">ATP-binding</keyword>
<evidence type="ECO:0000256" key="6">
    <source>
        <dbReference type="ARBA" id="ARBA00022840"/>
    </source>
</evidence>
<dbReference type="InterPro" id="IPR036615">
    <property type="entry name" value="Mur_ligase_C_dom_sf"/>
</dbReference>
<evidence type="ECO:0000256" key="7">
    <source>
        <dbReference type="ARBA" id="ARBA00022842"/>
    </source>
</evidence>
<dbReference type="NCBIfam" id="TIGR01499">
    <property type="entry name" value="folC"/>
    <property type="match status" value="1"/>
</dbReference>
<dbReference type="Gene3D" id="3.40.1190.10">
    <property type="entry name" value="Mur-like, catalytic domain"/>
    <property type="match status" value="1"/>
</dbReference>
<keyword evidence="5 10" id="KW-0547">Nucleotide-binding</keyword>
<dbReference type="Gene3D" id="3.90.190.20">
    <property type="entry name" value="Mur ligase, C-terminal domain"/>
    <property type="match status" value="1"/>
</dbReference>
<reference evidence="13" key="3">
    <citation type="journal article" date="2023" name="Microbiol. Resour. Announc.">
        <title>Draft Genome Sequence of Granulicatella sp. Strain S8, Isolated from a Marine Fish, Seriola quinqueradiata.</title>
        <authorList>
            <person name="Lee M."/>
            <person name="Farooq A."/>
            <person name="Jeong J.B."/>
            <person name="Jung M.Y."/>
        </authorList>
    </citation>
    <scope>NUCLEOTIDE SEQUENCE</scope>
    <source>
        <strain evidence="13">S8</strain>
    </source>
</reference>
<dbReference type="RefSeq" id="WP_256945712.1">
    <property type="nucleotide sequence ID" value="NZ_JANHNZ010000010.1"/>
</dbReference>
<feature type="domain" description="Mur ligase C-terminal" evidence="11">
    <location>
        <begin position="298"/>
        <end position="418"/>
    </location>
</feature>
<dbReference type="EMBL" id="JANHNZ010000010">
    <property type="protein sequence ID" value="MCQ9210599.1"/>
    <property type="molecule type" value="Genomic_DNA"/>
</dbReference>
<keyword evidence="3 10" id="KW-0436">Ligase</keyword>
<keyword evidence="4" id="KW-0479">Metal-binding</keyword>
<proteinExistence type="inferred from homology"/>
<dbReference type="PROSITE" id="PS01012">
    <property type="entry name" value="FOLYLPOLYGLU_SYNT_2"/>
    <property type="match status" value="1"/>
</dbReference>
<evidence type="ECO:0000259" key="12">
    <source>
        <dbReference type="Pfam" id="PF08245"/>
    </source>
</evidence>
<dbReference type="PANTHER" id="PTHR11136:SF0">
    <property type="entry name" value="DIHYDROFOLATE SYNTHETASE-RELATED"/>
    <property type="match status" value="1"/>
</dbReference>
<keyword evidence="7" id="KW-0460">Magnesium</keyword>
<dbReference type="InterPro" id="IPR013221">
    <property type="entry name" value="Mur_ligase_cen"/>
</dbReference>
<feature type="domain" description="Mur ligase central" evidence="12">
    <location>
        <begin position="45"/>
        <end position="270"/>
    </location>
</feature>
<dbReference type="SUPFAM" id="SSF53244">
    <property type="entry name" value="MurD-like peptide ligases, peptide-binding domain"/>
    <property type="match status" value="1"/>
</dbReference>
<comment type="caution">
    <text evidence="13">The sequence shown here is derived from an EMBL/GenBank/DDBJ whole genome shotgun (WGS) entry which is preliminary data.</text>
</comment>
<organism evidence="13 14">
    <name type="scientific">Granulicatella seriolae</name>
    <dbReference type="NCBI Taxonomy" id="2967226"/>
    <lineage>
        <taxon>Bacteria</taxon>
        <taxon>Bacillati</taxon>
        <taxon>Bacillota</taxon>
        <taxon>Bacilli</taxon>
        <taxon>Lactobacillales</taxon>
        <taxon>Carnobacteriaceae</taxon>
        <taxon>Granulicatella</taxon>
    </lineage>
</organism>
<sequence>MISTQIDEWLQTRQDGKRKHGLQRMELVLQLLDNPHLDYPIIHLTGTNGKGSTTAFLQSLAMSHGIQVGIFVSPHLERINDRIRVNQMDISDGDFDRIAHIIQKAERSLPSDMENLSYFEIMTLIMLRYFSERKVELALIEVGIGGLMDSTNIVPSWISVITSIGLDHQALLGSTIEEIAIQKSGIFKKGTVAVCGPLPDQARLVVERVSQAYQVDLRMVDRDFSIVRDLEHAKYFNFTSKNLPLYKIEKLQSGLIGSHQQVNASLAIEAFLIFMNKIKRQVDLDKIKEAIANTSWPGRMELIQKNKVVYLDGAHNVPAVEALVRVIQDMNDFQANKGTILFGALKRKDYHQMLELLEKKLPHTELVLTTFSGHGSLDKKDIEELLVMHRVSFVDNFQEWINQWLAVPDNSWLVITGSLYFISEIRTFLLK</sequence>
<dbReference type="InterPro" id="IPR001645">
    <property type="entry name" value="Folylpolyglutamate_synth"/>
</dbReference>
<evidence type="ECO:0000256" key="10">
    <source>
        <dbReference type="PIRNR" id="PIRNR001563"/>
    </source>
</evidence>
<dbReference type="Pfam" id="PF08245">
    <property type="entry name" value="Mur_ligase_M"/>
    <property type="match status" value="1"/>
</dbReference>
<protein>
    <recommendedName>
        <fullName evidence="2">tetrahydrofolate synthase</fullName>
        <ecNumber evidence="2">6.3.2.17</ecNumber>
    </recommendedName>
    <alternativeName>
        <fullName evidence="8">Tetrahydrofolylpolyglutamate synthase</fullName>
    </alternativeName>
</protein>
<comment type="similarity">
    <text evidence="1 10">Belongs to the folylpolyglutamate synthase family.</text>
</comment>
<evidence type="ECO:0000256" key="4">
    <source>
        <dbReference type="ARBA" id="ARBA00022723"/>
    </source>
</evidence>
<evidence type="ECO:0000256" key="2">
    <source>
        <dbReference type="ARBA" id="ARBA00013025"/>
    </source>
</evidence>
<comment type="catalytic activity">
    <reaction evidence="9">
        <text>(6S)-5,6,7,8-tetrahydrofolyl-(gamma-L-Glu)(n) + L-glutamate + ATP = (6S)-5,6,7,8-tetrahydrofolyl-(gamma-L-Glu)(n+1) + ADP + phosphate + H(+)</text>
        <dbReference type="Rhea" id="RHEA:10580"/>
        <dbReference type="Rhea" id="RHEA-COMP:14738"/>
        <dbReference type="Rhea" id="RHEA-COMP:14740"/>
        <dbReference type="ChEBI" id="CHEBI:15378"/>
        <dbReference type="ChEBI" id="CHEBI:29985"/>
        <dbReference type="ChEBI" id="CHEBI:30616"/>
        <dbReference type="ChEBI" id="CHEBI:43474"/>
        <dbReference type="ChEBI" id="CHEBI:141005"/>
        <dbReference type="ChEBI" id="CHEBI:456216"/>
        <dbReference type="EC" id="6.3.2.17"/>
    </reaction>
</comment>
<gene>
    <name evidence="13" type="ORF">NPA36_08555</name>
</gene>
<evidence type="ECO:0000256" key="9">
    <source>
        <dbReference type="ARBA" id="ARBA00047493"/>
    </source>
</evidence>
<dbReference type="SUPFAM" id="SSF53623">
    <property type="entry name" value="MurD-like peptide ligases, catalytic domain"/>
    <property type="match status" value="1"/>
</dbReference>
<evidence type="ECO:0000313" key="13">
    <source>
        <dbReference type="EMBL" id="MCQ9210599.1"/>
    </source>
</evidence>
<name>A0ABT1WPY9_9LACT</name>
<accession>A0ABT1WPY9</accession>
<evidence type="ECO:0000256" key="3">
    <source>
        <dbReference type="ARBA" id="ARBA00022598"/>
    </source>
</evidence>
<dbReference type="InterPro" id="IPR036565">
    <property type="entry name" value="Mur-like_cat_sf"/>
</dbReference>
<dbReference type="PIRSF" id="PIRSF001563">
    <property type="entry name" value="Folylpolyglu_synth"/>
    <property type="match status" value="1"/>
</dbReference>
<evidence type="ECO:0000256" key="8">
    <source>
        <dbReference type="ARBA" id="ARBA00030592"/>
    </source>
</evidence>
<keyword evidence="14" id="KW-1185">Reference proteome</keyword>
<evidence type="ECO:0000313" key="14">
    <source>
        <dbReference type="Proteomes" id="UP001059480"/>
    </source>
</evidence>
<dbReference type="InterPro" id="IPR018109">
    <property type="entry name" value="Folylpolyglutamate_synth_CS"/>
</dbReference>